<reference evidence="3 4" key="1">
    <citation type="submission" date="2016-10" db="EMBL/GenBank/DDBJ databases">
        <title>Comparative genome analysis of multiple Pseudomonas spp. focuses on biocontrol and plant growth promoting traits.</title>
        <authorList>
            <person name="Tao X.-Y."/>
            <person name="Taylor C.G."/>
        </authorList>
    </citation>
    <scope>NUCLEOTIDE SEQUENCE [LARGE SCALE GENOMIC DNA]</scope>
    <source>
        <strain evidence="3 4">38D7</strain>
    </source>
</reference>
<accession>A0A423IGF3</accession>
<proteinExistence type="predicted"/>
<feature type="transmembrane region" description="Helical" evidence="2">
    <location>
        <begin position="280"/>
        <end position="299"/>
    </location>
</feature>
<feature type="transmembrane region" description="Helical" evidence="2">
    <location>
        <begin position="381"/>
        <end position="404"/>
    </location>
</feature>
<feature type="transmembrane region" description="Helical" evidence="2">
    <location>
        <begin position="358"/>
        <end position="374"/>
    </location>
</feature>
<name>A0A423IGF3_9PSED</name>
<feature type="transmembrane region" description="Helical" evidence="2">
    <location>
        <begin position="636"/>
        <end position="655"/>
    </location>
</feature>
<feature type="transmembrane region" description="Helical" evidence="2">
    <location>
        <begin position="305"/>
        <end position="324"/>
    </location>
</feature>
<sequence length="685" mass="76277">MAPGYWLAAALATILIVLSLDLGHEHTVYRVSITPVAGQEGDVRLVLFGKSYEQYLTERKLDVPDGWQVTQLVDATILQSAGPVKPLVITTEDEPVRVFLLRHPQGAIANISNEAGSQQEVVLKAPAESFWPLVVGGPESTLAYSIKAPIYHSYWFVAAAVVFSLLAFIALRITRKQCDELTVSYQPRGWEIVAIALPLLLSTGVTLLAFFPGNVSYDGSLQWVQAAERGELTATIGYPTTYLMRLFTFISNSPLPLLVFQSSLAALGVALVLHELRYRGVPFFWTFIVVLAMALTPQYPTFFTGLGKDALCTMGMLFFIWTLLALFRQTDKTRPSPRLLIAFVGWGLFAGLMRFNAMPVILSVTILALALLFYRSRDRRLVAAGLMFLAGIFVLPQTLGTMAHRENYEYNQNLNEFSTDGLPLGTFATAYIYHLFGAAIATGIPIPAESSALFYSIAPREAWSTYDCNMTDTTFSGVNKGILLNSLDYADYLKKHQVEMLQAIIGLVRQHPDLLLQRQACITQVMWHTGFGQLPFQTTATLGYDNVDKRFLALAGESRSFWPQLRESLETYKKWTEGQYWFWLFWRPALLLGLGFFVVGIYIARTKDLGLLLVALVPLTSILLLLLIIPFPAYRYTYPCVLILTLLGTLAFSRLPSCRVSPGNLPEKSPPQTITEMSSRPVEAP</sequence>
<evidence type="ECO:0000256" key="1">
    <source>
        <dbReference type="SAM" id="MobiDB-lite"/>
    </source>
</evidence>
<keyword evidence="2" id="KW-1133">Transmembrane helix</keyword>
<gene>
    <name evidence="3" type="ORF">BK660_02340</name>
</gene>
<dbReference type="EMBL" id="MOBK01000001">
    <property type="protein sequence ID" value="RON24531.1"/>
    <property type="molecule type" value="Genomic_DNA"/>
</dbReference>
<feature type="region of interest" description="Disordered" evidence="1">
    <location>
        <begin position="663"/>
        <end position="685"/>
    </location>
</feature>
<keyword evidence="2" id="KW-0472">Membrane</keyword>
<comment type="caution">
    <text evidence="3">The sequence shown here is derived from an EMBL/GenBank/DDBJ whole genome shotgun (WGS) entry which is preliminary data.</text>
</comment>
<feature type="transmembrane region" description="Helical" evidence="2">
    <location>
        <begin position="255"/>
        <end position="273"/>
    </location>
</feature>
<protein>
    <submittedName>
        <fullName evidence="3">Uncharacterized protein</fullName>
    </submittedName>
</protein>
<dbReference type="Proteomes" id="UP000285636">
    <property type="component" value="Unassembled WGS sequence"/>
</dbReference>
<dbReference type="AlphaFoldDB" id="A0A423IGF3"/>
<organism evidence="3 4">
    <name type="scientific">Pseudomonas brassicacearum</name>
    <dbReference type="NCBI Taxonomy" id="930166"/>
    <lineage>
        <taxon>Bacteria</taxon>
        <taxon>Pseudomonadati</taxon>
        <taxon>Pseudomonadota</taxon>
        <taxon>Gammaproteobacteria</taxon>
        <taxon>Pseudomonadales</taxon>
        <taxon>Pseudomonadaceae</taxon>
        <taxon>Pseudomonas</taxon>
    </lineage>
</organism>
<evidence type="ECO:0000256" key="2">
    <source>
        <dbReference type="SAM" id="Phobius"/>
    </source>
</evidence>
<feature type="transmembrane region" description="Helical" evidence="2">
    <location>
        <begin position="153"/>
        <end position="171"/>
    </location>
</feature>
<feature type="transmembrane region" description="Helical" evidence="2">
    <location>
        <begin position="609"/>
        <end position="629"/>
    </location>
</feature>
<evidence type="ECO:0000313" key="3">
    <source>
        <dbReference type="EMBL" id="RON24531.1"/>
    </source>
</evidence>
<feature type="transmembrane region" description="Helical" evidence="2">
    <location>
        <begin position="192"/>
        <end position="211"/>
    </location>
</feature>
<feature type="transmembrane region" description="Helical" evidence="2">
    <location>
        <begin position="424"/>
        <end position="446"/>
    </location>
</feature>
<evidence type="ECO:0000313" key="4">
    <source>
        <dbReference type="Proteomes" id="UP000285636"/>
    </source>
</evidence>
<feature type="transmembrane region" description="Helical" evidence="2">
    <location>
        <begin position="580"/>
        <end position="603"/>
    </location>
</feature>
<keyword evidence="2" id="KW-0812">Transmembrane</keyword>